<gene>
    <name evidence="2" type="ORF">BE15_06890</name>
</gene>
<dbReference type="EMBL" id="JEMA01000466">
    <property type="protein sequence ID" value="KYF69532.1"/>
    <property type="molecule type" value="Genomic_DNA"/>
</dbReference>
<dbReference type="Proteomes" id="UP000075260">
    <property type="component" value="Unassembled WGS sequence"/>
</dbReference>
<protein>
    <submittedName>
        <fullName evidence="2">Uncharacterized protein</fullName>
    </submittedName>
</protein>
<evidence type="ECO:0000313" key="2">
    <source>
        <dbReference type="EMBL" id="KYF69532.1"/>
    </source>
</evidence>
<sequence>MNASLAQTQSEYSLGPVSQEQEGVDLSWTSAEQIQYVSPGKGQGLSSGLVHPGAAIATSDKGANSDMSNRRRTGRLTVHLSCAEGRR</sequence>
<accession>A0A150QNX3</accession>
<name>A0A150QNX3_SORCE</name>
<comment type="caution">
    <text evidence="2">The sequence shown here is derived from an EMBL/GenBank/DDBJ whole genome shotgun (WGS) entry which is preliminary data.</text>
</comment>
<organism evidence="2 3">
    <name type="scientific">Sorangium cellulosum</name>
    <name type="common">Polyangium cellulosum</name>
    <dbReference type="NCBI Taxonomy" id="56"/>
    <lineage>
        <taxon>Bacteria</taxon>
        <taxon>Pseudomonadati</taxon>
        <taxon>Myxococcota</taxon>
        <taxon>Polyangia</taxon>
        <taxon>Polyangiales</taxon>
        <taxon>Polyangiaceae</taxon>
        <taxon>Sorangium</taxon>
    </lineage>
</organism>
<evidence type="ECO:0000256" key="1">
    <source>
        <dbReference type="SAM" id="MobiDB-lite"/>
    </source>
</evidence>
<proteinExistence type="predicted"/>
<evidence type="ECO:0000313" key="3">
    <source>
        <dbReference type="Proteomes" id="UP000075260"/>
    </source>
</evidence>
<feature type="region of interest" description="Disordered" evidence="1">
    <location>
        <begin position="39"/>
        <end position="74"/>
    </location>
</feature>
<feature type="region of interest" description="Disordered" evidence="1">
    <location>
        <begin position="1"/>
        <end position="25"/>
    </location>
</feature>
<dbReference type="AlphaFoldDB" id="A0A150QNX3"/>
<reference evidence="2 3" key="1">
    <citation type="submission" date="2014-02" db="EMBL/GenBank/DDBJ databases">
        <title>The small core and large imbalanced accessory genome model reveals a collaborative survival strategy of Sorangium cellulosum strains in nature.</title>
        <authorList>
            <person name="Han K."/>
            <person name="Peng R."/>
            <person name="Blom J."/>
            <person name="Li Y.-Z."/>
        </authorList>
    </citation>
    <scope>NUCLEOTIDE SEQUENCE [LARGE SCALE GENOMIC DNA]</scope>
    <source>
        <strain evidence="2 3">So0008-312</strain>
    </source>
</reference>